<dbReference type="GO" id="GO:0004855">
    <property type="term" value="F:xanthine oxidase activity"/>
    <property type="evidence" value="ECO:0007669"/>
    <property type="project" value="UniProtKB-EC"/>
</dbReference>
<dbReference type="PANTHER" id="PTHR45444">
    <property type="entry name" value="XANTHINE DEHYDROGENASE"/>
    <property type="match status" value="1"/>
</dbReference>
<name>A0A6J8BRU3_MYTCO</name>
<dbReference type="PANTHER" id="PTHR45444:SF3">
    <property type="entry name" value="XANTHINE DEHYDROGENASE"/>
    <property type="match status" value="1"/>
</dbReference>
<dbReference type="InterPro" id="IPR046867">
    <property type="entry name" value="AldOxase/xan_DH_MoCoBD2"/>
</dbReference>
<evidence type="ECO:0000259" key="1">
    <source>
        <dbReference type="Pfam" id="PF20256"/>
    </source>
</evidence>
<protein>
    <submittedName>
        <fullName evidence="2">XDH</fullName>
        <ecNumber evidence="2">1.17.1.4</ecNumber>
        <ecNumber evidence="2">1.17.3.2</ecNumber>
    </submittedName>
</protein>
<dbReference type="Pfam" id="PF20256">
    <property type="entry name" value="MoCoBD_2"/>
    <property type="match status" value="1"/>
</dbReference>
<dbReference type="SUPFAM" id="SSF56003">
    <property type="entry name" value="Molybdenum cofactor-binding domain"/>
    <property type="match status" value="1"/>
</dbReference>
<dbReference type="InterPro" id="IPR036318">
    <property type="entry name" value="FAD-bd_PCMH-like_sf"/>
</dbReference>
<reference evidence="2 3" key="1">
    <citation type="submission" date="2020-06" db="EMBL/GenBank/DDBJ databases">
        <authorList>
            <person name="Li R."/>
            <person name="Bekaert M."/>
        </authorList>
    </citation>
    <scope>NUCLEOTIDE SEQUENCE [LARGE SCALE GENOMIC DNA]</scope>
    <source>
        <strain evidence="3">wild</strain>
    </source>
</reference>
<dbReference type="InterPro" id="IPR016169">
    <property type="entry name" value="FAD-bd_PCMH_sub2"/>
</dbReference>
<dbReference type="OrthoDB" id="8300278at2759"/>
<dbReference type="InterPro" id="IPR016208">
    <property type="entry name" value="Ald_Oxase/xanthine_DH-like"/>
</dbReference>
<dbReference type="Proteomes" id="UP000507470">
    <property type="component" value="Unassembled WGS sequence"/>
</dbReference>
<proteinExistence type="predicted"/>
<dbReference type="AlphaFoldDB" id="A0A6J8BRU3"/>
<dbReference type="InterPro" id="IPR037165">
    <property type="entry name" value="AldOxase/xan_DH_Mopterin-bd_sf"/>
</dbReference>
<evidence type="ECO:0000313" key="3">
    <source>
        <dbReference type="Proteomes" id="UP000507470"/>
    </source>
</evidence>
<accession>A0A6J8BRU3</accession>
<dbReference type="EC" id="1.17.3.2" evidence="2"/>
<dbReference type="SUPFAM" id="SSF56176">
    <property type="entry name" value="FAD-binding/transporter-associated domain-like"/>
    <property type="match status" value="1"/>
</dbReference>
<feature type="domain" description="Aldehyde oxidase/xanthine dehydrogenase second molybdopterin binding" evidence="1">
    <location>
        <begin position="273"/>
        <end position="327"/>
    </location>
</feature>
<gene>
    <name evidence="2" type="ORF">MCOR_20638</name>
</gene>
<dbReference type="EMBL" id="CACVKT020003686">
    <property type="protein sequence ID" value="CAC5385057.1"/>
    <property type="molecule type" value="Genomic_DNA"/>
</dbReference>
<evidence type="ECO:0000313" key="2">
    <source>
        <dbReference type="EMBL" id="CAC5385057.1"/>
    </source>
</evidence>
<dbReference type="GO" id="GO:0004854">
    <property type="term" value="F:xanthine dehydrogenase activity"/>
    <property type="evidence" value="ECO:0007669"/>
    <property type="project" value="UniProtKB-EC"/>
</dbReference>
<dbReference type="EC" id="1.17.1.4" evidence="2"/>
<dbReference type="GO" id="GO:0005506">
    <property type="term" value="F:iron ion binding"/>
    <property type="evidence" value="ECO:0007669"/>
    <property type="project" value="InterPro"/>
</dbReference>
<keyword evidence="2" id="KW-0560">Oxidoreductase</keyword>
<organism evidence="2 3">
    <name type="scientific">Mytilus coruscus</name>
    <name type="common">Sea mussel</name>
    <dbReference type="NCBI Taxonomy" id="42192"/>
    <lineage>
        <taxon>Eukaryota</taxon>
        <taxon>Metazoa</taxon>
        <taxon>Spiralia</taxon>
        <taxon>Lophotrochozoa</taxon>
        <taxon>Mollusca</taxon>
        <taxon>Bivalvia</taxon>
        <taxon>Autobranchia</taxon>
        <taxon>Pteriomorphia</taxon>
        <taxon>Mytilida</taxon>
        <taxon>Mytiloidea</taxon>
        <taxon>Mytilidae</taxon>
        <taxon>Mytilinae</taxon>
        <taxon>Mytilus</taxon>
    </lineage>
</organism>
<dbReference type="GO" id="GO:0050660">
    <property type="term" value="F:flavin adenine dinucleotide binding"/>
    <property type="evidence" value="ECO:0007669"/>
    <property type="project" value="InterPro"/>
</dbReference>
<dbReference type="Gene3D" id="3.30.365.10">
    <property type="entry name" value="Aldehyde oxidase/xanthine dehydrogenase, molybdopterin binding domain"/>
    <property type="match status" value="3"/>
</dbReference>
<keyword evidence="3" id="KW-1185">Reference proteome</keyword>
<sequence length="381" mass="42296">MNDNFRGLWCMQLLDQNEGNVSMKQVEDAYDDVICRCTGIYKEELDIAGFDVLVDIRGIQGLYSVNMASWAGNLMLKHLHPEFQSDVYVSLEAANVKLIIADSTGSNTIPISQFLKTDMTNKVIVAMEVPAMTDDYIVRLYKVAQRAEYILDVVGDTAGGIYRSGAIPLSRPFSSGQQSYDTKPLEWPLTEPMIKLEAMDQACFLQGMNVETSTQWIDNSQRAVAMVLGVNQSSCATGQIVFICRFTSTGGILLADNSSCTQDYIWDSQTFTSANRWKKKGLSVVPMKFEISYIFVHYNAIVNIYAWDGSISIAHGGVEMGQGINTKEYKPPMGKDIPIDFRIQLLKNAPNPKGVLRSKDGPTSVDKLCELCLADPSHFVI</sequence>
<dbReference type="Gene3D" id="3.30.465.10">
    <property type="match status" value="1"/>
</dbReference>